<keyword evidence="1" id="KW-0472">Membrane</keyword>
<feature type="transmembrane region" description="Helical" evidence="1">
    <location>
        <begin position="105"/>
        <end position="123"/>
    </location>
</feature>
<reference evidence="2" key="1">
    <citation type="submission" date="2023-10" db="EMBL/GenBank/DDBJ databases">
        <authorList>
            <person name="Chen Y."/>
            <person name="Shah S."/>
            <person name="Dougan E. K."/>
            <person name="Thang M."/>
            <person name="Chan C."/>
        </authorList>
    </citation>
    <scope>NUCLEOTIDE SEQUENCE [LARGE SCALE GENOMIC DNA]</scope>
</reference>
<proteinExistence type="predicted"/>
<sequence length="365" mass="39780">PSGSVSLHRCVHTCPAIAIAAYRVDFTCAHSCICRHISMNAGTRDRARCVTSKCRSAAQQLRLNRKLVFKSFPSLCGQSLPPAPALCGSSGCPAMALEVGEWTDWVVVGSIMLFQWVLEFVVLTRMLKLQVVITLDVLDNMSSVNTCKESVRNIFTNLAIVAALIMTIAFAMLFLYDHVGNIADNDDGQRLTAHAFIAFTGYACIQSMRAMVESVLNIVYTEMLTSPEIVRFLIAGSGAIGAPVIATVFSVVSILCASTLYILSIYSVAASVLFGCLSLSRLISIGQFWRKRSKFTTNRSSKHSSNWSWAEDLEAAPPSSIAKKCSENEIAIMRRHARQAKEEEEASVKVAAVAAQPPEQPNFSV</sequence>
<organism evidence="2 3">
    <name type="scientific">Prorocentrum cordatum</name>
    <dbReference type="NCBI Taxonomy" id="2364126"/>
    <lineage>
        <taxon>Eukaryota</taxon>
        <taxon>Sar</taxon>
        <taxon>Alveolata</taxon>
        <taxon>Dinophyceae</taxon>
        <taxon>Prorocentrales</taxon>
        <taxon>Prorocentraceae</taxon>
        <taxon>Prorocentrum</taxon>
    </lineage>
</organism>
<protein>
    <recommendedName>
        <fullName evidence="4">H(+)-exporting diphosphatase</fullName>
    </recommendedName>
</protein>
<name>A0ABN9SF18_9DINO</name>
<evidence type="ECO:0000256" key="1">
    <source>
        <dbReference type="SAM" id="Phobius"/>
    </source>
</evidence>
<gene>
    <name evidence="2" type="ORF">PCOR1329_LOCUS29233</name>
</gene>
<feature type="transmembrane region" description="Helical" evidence="1">
    <location>
        <begin position="154"/>
        <end position="176"/>
    </location>
</feature>
<evidence type="ECO:0000313" key="2">
    <source>
        <dbReference type="EMBL" id="CAK0830650.1"/>
    </source>
</evidence>
<keyword evidence="3" id="KW-1185">Reference proteome</keyword>
<feature type="transmembrane region" description="Helical" evidence="1">
    <location>
        <begin position="196"/>
        <end position="220"/>
    </location>
</feature>
<keyword evidence="1" id="KW-1133">Transmembrane helix</keyword>
<comment type="caution">
    <text evidence="2">The sequence shown here is derived from an EMBL/GenBank/DDBJ whole genome shotgun (WGS) entry which is preliminary data.</text>
</comment>
<feature type="non-terminal residue" evidence="2">
    <location>
        <position position="1"/>
    </location>
</feature>
<evidence type="ECO:0000313" key="3">
    <source>
        <dbReference type="Proteomes" id="UP001189429"/>
    </source>
</evidence>
<evidence type="ECO:0008006" key="4">
    <source>
        <dbReference type="Google" id="ProtNLM"/>
    </source>
</evidence>
<feature type="transmembrane region" description="Helical" evidence="1">
    <location>
        <begin position="232"/>
        <end position="255"/>
    </location>
</feature>
<dbReference type="Proteomes" id="UP001189429">
    <property type="component" value="Unassembled WGS sequence"/>
</dbReference>
<accession>A0ABN9SF18</accession>
<feature type="transmembrane region" description="Helical" evidence="1">
    <location>
        <begin position="261"/>
        <end position="284"/>
    </location>
</feature>
<keyword evidence="1" id="KW-0812">Transmembrane</keyword>
<dbReference type="EMBL" id="CAUYUJ010010979">
    <property type="protein sequence ID" value="CAK0830650.1"/>
    <property type="molecule type" value="Genomic_DNA"/>
</dbReference>